<feature type="region of interest" description="Disordered" evidence="1">
    <location>
        <begin position="1"/>
        <end position="109"/>
    </location>
</feature>
<sequence>MARQRAEFAEQRAAVARQRADFAEKGSGRKTQRKERQDVFEGQQQKRPSYVEGGKRRKAAFAAKRDAFAEGKGQEMASSDEKRNHTGCGDVSDVFEDTEDEGKMGSDALNDSITAQHEQFRNDRHPSLTGDFSKNDCESSDYKIPWHNGMECTTTDDGDSGFDDKSLALDGEHSVDIRDAGQLGNSQCSDRESDDTCRYDTKSNADQVRSGSHMQRGDMEHTTAEDLVGGSIKHAAIVKAMRITAPRAYEEFGDMQFMLG</sequence>
<comment type="caution">
    <text evidence="2">The sequence shown here is derived from an EMBL/GenBank/DDBJ whole genome shotgun (WGS) entry which is preliminary data.</text>
</comment>
<feature type="compositionally biased region" description="Basic and acidic residues" evidence="1">
    <location>
        <begin position="63"/>
        <end position="84"/>
    </location>
</feature>
<reference evidence="2 3" key="1">
    <citation type="submission" date="2019-09" db="EMBL/GenBank/DDBJ databases">
        <title>Draft genome of the ectomycorrhizal ascomycete Sphaerosporella brunnea.</title>
        <authorList>
            <consortium name="DOE Joint Genome Institute"/>
            <person name="Benucci G.M."/>
            <person name="Marozzi G."/>
            <person name="Antonielli L."/>
            <person name="Sanchez S."/>
            <person name="Marco P."/>
            <person name="Wang X."/>
            <person name="Falini L.B."/>
            <person name="Barry K."/>
            <person name="Haridas S."/>
            <person name="Lipzen A."/>
            <person name="Labutti K."/>
            <person name="Grigoriev I.V."/>
            <person name="Murat C."/>
            <person name="Martin F."/>
            <person name="Albertini E."/>
            <person name="Donnini D."/>
            <person name="Bonito G."/>
        </authorList>
    </citation>
    <scope>NUCLEOTIDE SEQUENCE [LARGE SCALE GENOMIC DNA]</scope>
    <source>
        <strain evidence="2 3">Sb_GMNB300</strain>
    </source>
</reference>
<organism evidence="2 3">
    <name type="scientific">Sphaerosporella brunnea</name>
    <dbReference type="NCBI Taxonomy" id="1250544"/>
    <lineage>
        <taxon>Eukaryota</taxon>
        <taxon>Fungi</taxon>
        <taxon>Dikarya</taxon>
        <taxon>Ascomycota</taxon>
        <taxon>Pezizomycotina</taxon>
        <taxon>Pezizomycetes</taxon>
        <taxon>Pezizales</taxon>
        <taxon>Pyronemataceae</taxon>
        <taxon>Sphaerosporella</taxon>
    </lineage>
</organism>
<dbReference type="InParanoid" id="A0A5J5EMY5"/>
<feature type="compositionally biased region" description="Basic and acidic residues" evidence="1">
    <location>
        <begin position="1"/>
        <end position="10"/>
    </location>
</feature>
<feature type="compositionally biased region" description="Basic and acidic residues" evidence="1">
    <location>
        <begin position="189"/>
        <end position="203"/>
    </location>
</feature>
<accession>A0A5J5EMY5</accession>
<feature type="region of interest" description="Disordered" evidence="1">
    <location>
        <begin position="175"/>
        <end position="216"/>
    </location>
</feature>
<evidence type="ECO:0000313" key="3">
    <source>
        <dbReference type="Proteomes" id="UP000326924"/>
    </source>
</evidence>
<keyword evidence="3" id="KW-1185">Reference proteome</keyword>
<evidence type="ECO:0000313" key="2">
    <source>
        <dbReference type="EMBL" id="KAA8898466.1"/>
    </source>
</evidence>
<protein>
    <submittedName>
        <fullName evidence="2">Uncharacterized protein</fullName>
    </submittedName>
</protein>
<proteinExistence type="predicted"/>
<gene>
    <name evidence="2" type="ORF">FN846DRAFT_910056</name>
</gene>
<name>A0A5J5EMY5_9PEZI</name>
<feature type="compositionally biased region" description="Polar residues" evidence="1">
    <location>
        <begin position="204"/>
        <end position="213"/>
    </location>
</feature>
<dbReference type="Proteomes" id="UP000326924">
    <property type="component" value="Unassembled WGS sequence"/>
</dbReference>
<dbReference type="EMBL" id="VXIS01000184">
    <property type="protein sequence ID" value="KAA8898466.1"/>
    <property type="molecule type" value="Genomic_DNA"/>
</dbReference>
<dbReference type="AlphaFoldDB" id="A0A5J5EMY5"/>
<feature type="compositionally biased region" description="Basic and acidic residues" evidence="1">
    <location>
        <begin position="18"/>
        <end position="27"/>
    </location>
</feature>
<evidence type="ECO:0000256" key="1">
    <source>
        <dbReference type="SAM" id="MobiDB-lite"/>
    </source>
</evidence>